<evidence type="ECO:0000313" key="2">
    <source>
        <dbReference type="Proteomes" id="UP000596660"/>
    </source>
</evidence>
<accession>A0A803MM65</accession>
<dbReference type="Proteomes" id="UP000596660">
    <property type="component" value="Unplaced"/>
</dbReference>
<dbReference type="OMA" id="PLWRHAN"/>
<reference evidence="1" key="1">
    <citation type="journal article" date="2017" name="Nature">
        <title>The genome of Chenopodium quinoa.</title>
        <authorList>
            <person name="Jarvis D.E."/>
            <person name="Ho Y.S."/>
            <person name="Lightfoot D.J."/>
            <person name="Schmoeckel S.M."/>
            <person name="Li B."/>
            <person name="Borm T.J.A."/>
            <person name="Ohyanagi H."/>
            <person name="Mineta K."/>
            <person name="Michell C.T."/>
            <person name="Saber N."/>
            <person name="Kharbatia N.M."/>
            <person name="Rupper R.R."/>
            <person name="Sharp A.R."/>
            <person name="Dally N."/>
            <person name="Boughton B.A."/>
            <person name="Woo Y.H."/>
            <person name="Gao G."/>
            <person name="Schijlen E.G.W.M."/>
            <person name="Guo X."/>
            <person name="Momin A.A."/>
            <person name="Negrao S."/>
            <person name="Al-Babili S."/>
            <person name="Gehring C."/>
            <person name="Roessner U."/>
            <person name="Jung C."/>
            <person name="Murphy K."/>
            <person name="Arold S.T."/>
            <person name="Gojobori T."/>
            <person name="van der Linden C.G."/>
            <person name="van Loo E.N."/>
            <person name="Jellen E.N."/>
            <person name="Maughan P.J."/>
            <person name="Tester M."/>
        </authorList>
    </citation>
    <scope>NUCLEOTIDE SEQUENCE [LARGE SCALE GENOMIC DNA]</scope>
    <source>
        <strain evidence="1">cv. PI 614886</strain>
    </source>
</reference>
<evidence type="ECO:0008006" key="3">
    <source>
        <dbReference type="Google" id="ProtNLM"/>
    </source>
</evidence>
<dbReference type="EnsemblPlants" id="AUR62032027-RA">
    <property type="protein sequence ID" value="AUR62032027-RA:cds"/>
    <property type="gene ID" value="AUR62032027"/>
</dbReference>
<dbReference type="AlphaFoldDB" id="A0A803MM65"/>
<sequence>MESQNVGSSTGSGSVNTKSTDNAAPLWNYVTKLDKKGALGGTWRFQCNFCTDYSRVRAHLLQIKNQGIAICKKVIQADKIEMQRIDDEFEARKNDSSPREVPLPCESTWTTSDDGLASKKRKPAASPIARAFGVEARDQLSQEIARMFYTRCLPFNLARNPHYIRSYTFAATLVLNPQKMNN</sequence>
<organism evidence="1 2">
    <name type="scientific">Chenopodium quinoa</name>
    <name type="common">Quinoa</name>
    <dbReference type="NCBI Taxonomy" id="63459"/>
    <lineage>
        <taxon>Eukaryota</taxon>
        <taxon>Viridiplantae</taxon>
        <taxon>Streptophyta</taxon>
        <taxon>Embryophyta</taxon>
        <taxon>Tracheophyta</taxon>
        <taxon>Spermatophyta</taxon>
        <taxon>Magnoliopsida</taxon>
        <taxon>eudicotyledons</taxon>
        <taxon>Gunneridae</taxon>
        <taxon>Pentapetalae</taxon>
        <taxon>Caryophyllales</taxon>
        <taxon>Chenopodiaceae</taxon>
        <taxon>Chenopodioideae</taxon>
        <taxon>Atripliceae</taxon>
        <taxon>Chenopodium</taxon>
    </lineage>
</organism>
<evidence type="ECO:0000313" key="1">
    <source>
        <dbReference type="EnsemblPlants" id="AUR62032027-RA:cds"/>
    </source>
</evidence>
<keyword evidence="2" id="KW-1185">Reference proteome</keyword>
<protein>
    <recommendedName>
        <fullName evidence="3">BED-type domain-containing protein</fullName>
    </recommendedName>
</protein>
<name>A0A803MM65_CHEQI</name>
<reference evidence="1" key="2">
    <citation type="submission" date="2021-03" db="UniProtKB">
        <authorList>
            <consortium name="EnsemblPlants"/>
        </authorList>
    </citation>
    <scope>IDENTIFICATION</scope>
</reference>
<dbReference type="Gramene" id="AUR62032027-RA">
    <property type="protein sequence ID" value="AUR62032027-RA:cds"/>
    <property type="gene ID" value="AUR62032027"/>
</dbReference>
<proteinExistence type="predicted"/>